<dbReference type="EMBL" id="JAXIVS010000001">
    <property type="protein sequence ID" value="MDY7225235.1"/>
    <property type="molecule type" value="Genomic_DNA"/>
</dbReference>
<reference evidence="2 3" key="1">
    <citation type="submission" date="2023-12" db="EMBL/GenBank/DDBJ databases">
        <title>the genome sequence of Hyalangium sp. s54d21.</title>
        <authorList>
            <person name="Zhang X."/>
        </authorList>
    </citation>
    <scope>NUCLEOTIDE SEQUENCE [LARGE SCALE GENOMIC DNA]</scope>
    <source>
        <strain evidence="3">s54d21</strain>
    </source>
</reference>
<feature type="region of interest" description="Disordered" evidence="1">
    <location>
        <begin position="1"/>
        <end position="22"/>
    </location>
</feature>
<evidence type="ECO:0000313" key="2">
    <source>
        <dbReference type="EMBL" id="MDY7225235.1"/>
    </source>
</evidence>
<accession>A0ABU5GZG3</accession>
<proteinExistence type="predicted"/>
<protein>
    <submittedName>
        <fullName evidence="2">Uncharacterized protein</fullName>
    </submittedName>
</protein>
<evidence type="ECO:0000313" key="3">
    <source>
        <dbReference type="Proteomes" id="UP001291309"/>
    </source>
</evidence>
<comment type="caution">
    <text evidence="2">The sequence shown here is derived from an EMBL/GenBank/DDBJ whole genome shotgun (WGS) entry which is preliminary data.</text>
</comment>
<name>A0ABU5GZG3_9BACT</name>
<gene>
    <name evidence="2" type="ORF">SYV04_02535</name>
</gene>
<sequence length="71" mass="7851">MDNFDMDDEDKGSKKGKGGGKAIKEFDCPGCEANNPTDDPIVDGSEVRCNYCGNEYQVKVNENGRLKFKEV</sequence>
<evidence type="ECO:0000256" key="1">
    <source>
        <dbReference type="SAM" id="MobiDB-lite"/>
    </source>
</evidence>
<dbReference type="Proteomes" id="UP001291309">
    <property type="component" value="Unassembled WGS sequence"/>
</dbReference>
<organism evidence="2 3">
    <name type="scientific">Hyalangium rubrum</name>
    <dbReference type="NCBI Taxonomy" id="3103134"/>
    <lineage>
        <taxon>Bacteria</taxon>
        <taxon>Pseudomonadati</taxon>
        <taxon>Myxococcota</taxon>
        <taxon>Myxococcia</taxon>
        <taxon>Myxococcales</taxon>
        <taxon>Cystobacterineae</taxon>
        <taxon>Archangiaceae</taxon>
        <taxon>Hyalangium</taxon>
    </lineage>
</organism>
<feature type="compositionally biased region" description="Acidic residues" evidence="1">
    <location>
        <begin position="1"/>
        <end position="10"/>
    </location>
</feature>
<keyword evidence="3" id="KW-1185">Reference proteome</keyword>
<dbReference type="RefSeq" id="WP_321543951.1">
    <property type="nucleotide sequence ID" value="NZ_JAXIVS010000001.1"/>
</dbReference>